<dbReference type="Proteomes" id="UP000823862">
    <property type="component" value="Unassembled WGS sequence"/>
</dbReference>
<evidence type="ECO:0000259" key="1">
    <source>
        <dbReference type="Pfam" id="PF01863"/>
    </source>
</evidence>
<dbReference type="Pfam" id="PF01863">
    <property type="entry name" value="YgjP-like"/>
    <property type="match status" value="1"/>
</dbReference>
<reference evidence="2" key="1">
    <citation type="journal article" date="2021" name="PeerJ">
        <title>Extensive microbial diversity within the chicken gut microbiome revealed by metagenomics and culture.</title>
        <authorList>
            <person name="Gilroy R."/>
            <person name="Ravi A."/>
            <person name="Getino M."/>
            <person name="Pursley I."/>
            <person name="Horton D.L."/>
            <person name="Alikhan N.F."/>
            <person name="Baker D."/>
            <person name="Gharbi K."/>
            <person name="Hall N."/>
            <person name="Watson M."/>
            <person name="Adriaenssens E.M."/>
            <person name="Foster-Nyarko E."/>
            <person name="Jarju S."/>
            <person name="Secka A."/>
            <person name="Antonio M."/>
            <person name="Oren A."/>
            <person name="Chaudhuri R.R."/>
            <person name="La Ragione R."/>
            <person name="Hildebrand F."/>
            <person name="Pallen M.J."/>
        </authorList>
    </citation>
    <scope>NUCLEOTIDE SEQUENCE</scope>
    <source>
        <strain evidence="2">ChiHjej12B11-9795</strain>
    </source>
</reference>
<evidence type="ECO:0000313" key="2">
    <source>
        <dbReference type="EMBL" id="HJA86429.1"/>
    </source>
</evidence>
<proteinExistence type="predicted"/>
<evidence type="ECO:0000313" key="3">
    <source>
        <dbReference type="Proteomes" id="UP000823862"/>
    </source>
</evidence>
<gene>
    <name evidence="2" type="ORF">H9950_09625</name>
</gene>
<dbReference type="InterPro" id="IPR002725">
    <property type="entry name" value="YgjP-like_metallopeptidase"/>
</dbReference>
<dbReference type="EMBL" id="DWZI01000046">
    <property type="protein sequence ID" value="HJA86429.1"/>
    <property type="molecule type" value="Genomic_DNA"/>
</dbReference>
<dbReference type="InterPro" id="IPR053136">
    <property type="entry name" value="UTP_pyrophosphatase-like"/>
</dbReference>
<comment type="caution">
    <text evidence="2">The sequence shown here is derived from an EMBL/GenBank/DDBJ whole genome shotgun (WGS) entry which is preliminary data.</text>
</comment>
<dbReference type="CDD" id="cd07344">
    <property type="entry name" value="M48_yhfN_like"/>
    <property type="match status" value="1"/>
</dbReference>
<reference evidence="2" key="2">
    <citation type="submission" date="2021-04" db="EMBL/GenBank/DDBJ databases">
        <authorList>
            <person name="Gilroy R."/>
        </authorList>
    </citation>
    <scope>NUCLEOTIDE SEQUENCE</scope>
    <source>
        <strain evidence="2">ChiHjej12B11-9795</strain>
    </source>
</reference>
<dbReference type="AlphaFoldDB" id="A0A9D2HXR3"/>
<protein>
    <submittedName>
        <fullName evidence="2">M48 family metallopeptidase</fullName>
    </submittedName>
</protein>
<organism evidence="2 3">
    <name type="scientific">Candidatus Bacteroides avicola</name>
    <dbReference type="NCBI Taxonomy" id="2838468"/>
    <lineage>
        <taxon>Bacteria</taxon>
        <taxon>Pseudomonadati</taxon>
        <taxon>Bacteroidota</taxon>
        <taxon>Bacteroidia</taxon>
        <taxon>Bacteroidales</taxon>
        <taxon>Bacteroidaceae</taxon>
        <taxon>Bacteroides</taxon>
    </lineage>
</organism>
<dbReference type="PANTHER" id="PTHR30399:SF1">
    <property type="entry name" value="UTP PYROPHOSPHATASE"/>
    <property type="match status" value="1"/>
</dbReference>
<feature type="domain" description="YgjP-like metallopeptidase" evidence="1">
    <location>
        <begin position="25"/>
        <end position="231"/>
    </location>
</feature>
<accession>A0A9D2HXR3</accession>
<dbReference type="Gene3D" id="3.30.2010.10">
    <property type="entry name" value="Metalloproteases ('zincins'), catalytic domain"/>
    <property type="match status" value="1"/>
</dbReference>
<sequence>MNNEIYTCDDPELGRFHVCVSTRARRLTFRAKEREFWVTIPVGASLPEVKRAIDSLRPRLRTLLDRAFTPPVIDLKYRIEAPCIRLSLEAGTGSRFLLRRDGEEVRIVCPPDTDFADSGRQEWLRQVITEALRRRAKEVLPLRLEMLARSNGLTYSAVKINSSAGRWGSCSGRGSINLSLYLMLLPLHLIDYVLLHELAHTREMNHGPSFWALLDRMTGGRARALRDELRQYHCSLF</sequence>
<dbReference type="PANTHER" id="PTHR30399">
    <property type="entry name" value="UNCHARACTERIZED PROTEIN YGJP"/>
    <property type="match status" value="1"/>
</dbReference>
<name>A0A9D2HXR3_9BACE</name>